<dbReference type="Pfam" id="PF13302">
    <property type="entry name" value="Acetyltransf_3"/>
    <property type="match status" value="1"/>
</dbReference>
<sequence>MLTREMLRLGLPELYTRRVRLRQLRAEDYPALERILSDPLVIQYVNRIRKPVYARMRRLVAQIKISADSLDSLHFAVEWHRRNTGESNLHDEFNKRTSSPLLGIVSFQQWNERTGEAQLGYILDRPFWGQGLATEVVGEMLNFGFESLKLKRIESRCQENNHASMRVLMKNKMRLLRTIGAYDPLGEVPSVLVFSMTQGDYA</sequence>
<dbReference type="AlphaFoldDB" id="A0A378Y422"/>
<keyword evidence="2" id="KW-0808">Transferase</keyword>
<evidence type="ECO:0000313" key="2">
    <source>
        <dbReference type="EMBL" id="SUA71588.1"/>
    </source>
</evidence>
<dbReference type="PANTHER" id="PTHR43792">
    <property type="entry name" value="GNAT FAMILY, PUTATIVE (AFU_ORTHOLOGUE AFUA_3G00765)-RELATED-RELATED"/>
    <property type="match status" value="1"/>
</dbReference>
<dbReference type="InterPro" id="IPR000182">
    <property type="entry name" value="GNAT_dom"/>
</dbReference>
<protein>
    <submittedName>
        <fullName evidence="2">Acetyltransferase</fullName>
    </submittedName>
</protein>
<dbReference type="GO" id="GO:0016747">
    <property type="term" value="F:acyltransferase activity, transferring groups other than amino-acyl groups"/>
    <property type="evidence" value="ECO:0007669"/>
    <property type="project" value="InterPro"/>
</dbReference>
<dbReference type="RefSeq" id="WP_017427303.1">
    <property type="nucleotide sequence ID" value="NZ_CP036496.1"/>
</dbReference>
<proteinExistence type="predicted"/>
<dbReference type="GeneID" id="93347820"/>
<dbReference type="Proteomes" id="UP000254400">
    <property type="component" value="Unassembled WGS sequence"/>
</dbReference>
<gene>
    <name evidence="2" type="ORF">NCTC10343_04495</name>
</gene>
<evidence type="ECO:0000313" key="3">
    <source>
        <dbReference type="Proteomes" id="UP000254400"/>
    </source>
</evidence>
<reference evidence="2 3" key="1">
    <citation type="submission" date="2018-06" db="EMBL/GenBank/DDBJ databases">
        <authorList>
            <consortium name="Pathogen Informatics"/>
            <person name="Doyle S."/>
        </authorList>
    </citation>
    <scope>NUCLEOTIDE SEQUENCE [LARGE SCALE GENOMIC DNA]</scope>
    <source>
        <strain evidence="2 3">NCTC10343</strain>
    </source>
</reference>
<organism evidence="2 3">
    <name type="scientific">Paenibacillus polymyxa</name>
    <name type="common">Bacillus polymyxa</name>
    <dbReference type="NCBI Taxonomy" id="1406"/>
    <lineage>
        <taxon>Bacteria</taxon>
        <taxon>Bacillati</taxon>
        <taxon>Bacillota</taxon>
        <taxon>Bacilli</taxon>
        <taxon>Bacillales</taxon>
        <taxon>Paenibacillaceae</taxon>
        <taxon>Paenibacillus</taxon>
    </lineage>
</organism>
<name>A0A378Y422_PAEPO</name>
<dbReference type="InterPro" id="IPR051531">
    <property type="entry name" value="N-acetyltransferase"/>
</dbReference>
<dbReference type="InterPro" id="IPR016181">
    <property type="entry name" value="Acyl_CoA_acyltransferase"/>
</dbReference>
<dbReference type="EMBL" id="UGSC01000001">
    <property type="protein sequence ID" value="SUA71588.1"/>
    <property type="molecule type" value="Genomic_DNA"/>
</dbReference>
<feature type="domain" description="N-acetyltransferase" evidence="1">
    <location>
        <begin position="18"/>
        <end position="174"/>
    </location>
</feature>
<dbReference type="SUPFAM" id="SSF55729">
    <property type="entry name" value="Acyl-CoA N-acyltransferases (Nat)"/>
    <property type="match status" value="1"/>
</dbReference>
<accession>A0A378Y422</accession>
<evidence type="ECO:0000259" key="1">
    <source>
        <dbReference type="Pfam" id="PF13302"/>
    </source>
</evidence>
<dbReference type="Gene3D" id="3.40.630.30">
    <property type="match status" value="1"/>
</dbReference>